<reference evidence="2" key="1">
    <citation type="journal article" date="2014" name="Int. J. Syst. Evol. Microbiol.">
        <title>Complete genome sequence of Corynebacterium casei LMG S-19264T (=DSM 44701T), isolated from a smear-ripened cheese.</title>
        <authorList>
            <consortium name="US DOE Joint Genome Institute (JGI-PGF)"/>
            <person name="Walter F."/>
            <person name="Albersmeier A."/>
            <person name="Kalinowski J."/>
            <person name="Ruckert C."/>
        </authorList>
    </citation>
    <scope>NUCLEOTIDE SEQUENCE</scope>
    <source>
        <strain evidence="2">KCTC 42731</strain>
    </source>
</reference>
<sequence>MDMKLNAEKIIKERQSKAWSQQHLADVSGLSLRTIQRVENNGTGSLETIKSLAACFEIKVDSLYQEQPSTLNKSANTQTTIVRKGNIQVLSFTTMLLVLACYILLKTPNSYASNIKIKAQEVKIHKKGDVAEFYNDVSIEVGRGVTFEIDSYEEVEMTDKSMFVIKLPDSEIIVHQIKIEVSETGLVIHTDYAKKFSH</sequence>
<gene>
    <name evidence="2" type="ORF">GCM10017161_25760</name>
</gene>
<name>A0A919BK97_9GAMM</name>
<proteinExistence type="predicted"/>
<evidence type="ECO:0000259" key="1">
    <source>
        <dbReference type="PROSITE" id="PS50943"/>
    </source>
</evidence>
<comment type="caution">
    <text evidence="2">The sequence shown here is derived from an EMBL/GenBank/DDBJ whole genome shotgun (WGS) entry which is preliminary data.</text>
</comment>
<evidence type="ECO:0000313" key="3">
    <source>
        <dbReference type="Proteomes" id="UP000623842"/>
    </source>
</evidence>
<keyword evidence="3" id="KW-1185">Reference proteome</keyword>
<dbReference type="PROSITE" id="PS50943">
    <property type="entry name" value="HTH_CROC1"/>
    <property type="match status" value="1"/>
</dbReference>
<dbReference type="InterPro" id="IPR010982">
    <property type="entry name" value="Lambda_DNA-bd_dom_sf"/>
</dbReference>
<dbReference type="Proteomes" id="UP000623842">
    <property type="component" value="Unassembled WGS sequence"/>
</dbReference>
<feature type="domain" description="HTH cro/C1-type" evidence="1">
    <location>
        <begin position="10"/>
        <end position="63"/>
    </location>
</feature>
<evidence type="ECO:0000313" key="2">
    <source>
        <dbReference type="EMBL" id="GHF96255.1"/>
    </source>
</evidence>
<dbReference type="InterPro" id="IPR001387">
    <property type="entry name" value="Cro/C1-type_HTH"/>
</dbReference>
<dbReference type="CDD" id="cd00093">
    <property type="entry name" value="HTH_XRE"/>
    <property type="match status" value="1"/>
</dbReference>
<dbReference type="RefSeq" id="WP_229854707.1">
    <property type="nucleotide sequence ID" value="NZ_BNCK01000005.1"/>
</dbReference>
<dbReference type="SUPFAM" id="SSF47413">
    <property type="entry name" value="lambda repressor-like DNA-binding domains"/>
    <property type="match status" value="1"/>
</dbReference>
<reference evidence="2" key="2">
    <citation type="submission" date="2020-09" db="EMBL/GenBank/DDBJ databases">
        <authorList>
            <person name="Sun Q."/>
            <person name="Kim S."/>
        </authorList>
    </citation>
    <scope>NUCLEOTIDE SEQUENCE</scope>
    <source>
        <strain evidence="2">KCTC 42731</strain>
    </source>
</reference>
<dbReference type="AlphaFoldDB" id="A0A919BK97"/>
<dbReference type="Pfam" id="PF01381">
    <property type="entry name" value="HTH_3"/>
    <property type="match status" value="1"/>
</dbReference>
<accession>A0A919BK97</accession>
<dbReference type="SMART" id="SM00530">
    <property type="entry name" value="HTH_XRE"/>
    <property type="match status" value="1"/>
</dbReference>
<protein>
    <recommendedName>
        <fullName evidence="1">HTH cro/C1-type domain-containing protein</fullName>
    </recommendedName>
</protein>
<dbReference type="GO" id="GO:0003677">
    <property type="term" value="F:DNA binding"/>
    <property type="evidence" value="ECO:0007669"/>
    <property type="project" value="InterPro"/>
</dbReference>
<dbReference type="EMBL" id="BNCK01000005">
    <property type="protein sequence ID" value="GHF96255.1"/>
    <property type="molecule type" value="Genomic_DNA"/>
</dbReference>
<dbReference type="Gene3D" id="1.10.260.40">
    <property type="entry name" value="lambda repressor-like DNA-binding domains"/>
    <property type="match status" value="1"/>
</dbReference>
<organism evidence="2 3">
    <name type="scientific">Thalassotalea marina</name>
    <dbReference type="NCBI Taxonomy" id="1673741"/>
    <lineage>
        <taxon>Bacteria</taxon>
        <taxon>Pseudomonadati</taxon>
        <taxon>Pseudomonadota</taxon>
        <taxon>Gammaproteobacteria</taxon>
        <taxon>Alteromonadales</taxon>
        <taxon>Colwelliaceae</taxon>
        <taxon>Thalassotalea</taxon>
    </lineage>
</organism>